<evidence type="ECO:0000256" key="9">
    <source>
        <dbReference type="ARBA" id="ARBA00022989"/>
    </source>
</evidence>
<evidence type="ECO:0000256" key="15">
    <source>
        <dbReference type="ARBA" id="ARBA00065824"/>
    </source>
</evidence>
<keyword evidence="7" id="KW-0812">Transmembrane</keyword>
<reference evidence="17" key="5">
    <citation type="submission" date="2025-09" db="UniProtKB">
        <authorList>
            <consortium name="Ensembl"/>
        </authorList>
    </citation>
    <scope>IDENTIFICATION</scope>
</reference>
<dbReference type="PANTHER" id="PTHR11214">
    <property type="entry name" value="BETA-1,3-N-ACETYLGLUCOSAMINYLTRANSFERASE"/>
    <property type="match status" value="1"/>
</dbReference>
<dbReference type="Pfam" id="PF01762">
    <property type="entry name" value="Galactosyl_T"/>
    <property type="match status" value="1"/>
</dbReference>
<dbReference type="Proteomes" id="UP000314986">
    <property type="component" value="Unassembled WGS sequence"/>
</dbReference>
<keyword evidence="9" id="KW-1133">Transmembrane helix</keyword>
<keyword evidence="8" id="KW-0735">Signal-anchor</keyword>
<keyword evidence="10 16" id="KW-0333">Golgi apparatus</keyword>
<comment type="catalytic activity">
    <reaction evidence="14">
        <text>a beta-D-galactosyl-(1-&gt;4)-N-acetyl-beta-D-glucosaminyl derivative + UDP-N-acetyl-alpha-D-glucosamine = an N-acetyl-beta-D-glucosaminyl-(1-&gt;3)-beta-D-galactosyl-(1-&gt;4)-N-acetyl-beta-D-glucosaminyl derivative + UDP + H(+)</text>
        <dbReference type="Rhea" id="RHEA:14389"/>
        <dbReference type="ChEBI" id="CHEBI:15378"/>
        <dbReference type="ChEBI" id="CHEBI:57705"/>
        <dbReference type="ChEBI" id="CHEBI:58223"/>
        <dbReference type="ChEBI" id="CHEBI:133507"/>
        <dbReference type="ChEBI" id="CHEBI:134090"/>
        <dbReference type="EC" id="2.4.1.149"/>
    </reaction>
</comment>
<evidence type="ECO:0000256" key="2">
    <source>
        <dbReference type="ARBA" id="ARBA00004323"/>
    </source>
</evidence>
<dbReference type="AlphaFoldDB" id="A0A4W3GKY5"/>
<keyword evidence="6" id="KW-0808">Transferase</keyword>
<evidence type="ECO:0000256" key="16">
    <source>
        <dbReference type="RuleBase" id="RU363063"/>
    </source>
</evidence>
<dbReference type="GeneTree" id="ENSGT00940000155345"/>
<reference evidence="17" key="4">
    <citation type="submission" date="2025-08" db="UniProtKB">
        <authorList>
            <consortium name="Ensembl"/>
        </authorList>
    </citation>
    <scope>IDENTIFICATION</scope>
</reference>
<dbReference type="InterPro" id="IPR002659">
    <property type="entry name" value="Glyco_trans_31"/>
</dbReference>
<keyword evidence="13" id="KW-0464">Manganese</keyword>
<name>A0A4W3GKY5_CALMI</name>
<evidence type="ECO:0000256" key="10">
    <source>
        <dbReference type="ARBA" id="ARBA00023034"/>
    </source>
</evidence>
<evidence type="ECO:0000256" key="11">
    <source>
        <dbReference type="ARBA" id="ARBA00023136"/>
    </source>
</evidence>
<evidence type="ECO:0000256" key="1">
    <source>
        <dbReference type="ARBA" id="ARBA00001936"/>
    </source>
</evidence>
<comment type="subcellular location">
    <subcellularLocation>
        <location evidence="2 16">Golgi apparatus membrane</location>
        <topology evidence="2 16">Single-pass type II membrane protein</topology>
    </subcellularLocation>
</comment>
<evidence type="ECO:0000256" key="5">
    <source>
        <dbReference type="ARBA" id="ARBA00022676"/>
    </source>
</evidence>
<reference evidence="18" key="1">
    <citation type="journal article" date="2006" name="Science">
        <title>Ancient noncoding elements conserved in the human genome.</title>
        <authorList>
            <person name="Venkatesh B."/>
            <person name="Kirkness E.F."/>
            <person name="Loh Y.H."/>
            <person name="Halpern A.L."/>
            <person name="Lee A.P."/>
            <person name="Johnson J."/>
            <person name="Dandona N."/>
            <person name="Viswanathan L.D."/>
            <person name="Tay A."/>
            <person name="Venter J.C."/>
            <person name="Strausberg R.L."/>
            <person name="Brenner S."/>
        </authorList>
    </citation>
    <scope>NUCLEOTIDE SEQUENCE [LARGE SCALE GENOMIC DNA]</scope>
</reference>
<dbReference type="EC" id="2.4.1.-" evidence="16"/>
<accession>A0A4W3GKY5</accession>
<dbReference type="GO" id="GO:0006493">
    <property type="term" value="P:protein O-linked glycosylation"/>
    <property type="evidence" value="ECO:0007669"/>
    <property type="project" value="TreeGrafter"/>
</dbReference>
<comment type="subunit">
    <text evidence="15">Interacts with B3GNT8; this interaction greatly increases B3GNT2 catalytic activity, independently of B3GNT8 enzymatic activity.</text>
</comment>
<evidence type="ECO:0000256" key="3">
    <source>
        <dbReference type="ARBA" id="ARBA00004922"/>
    </source>
</evidence>
<dbReference type="PANTHER" id="PTHR11214:SF394">
    <property type="entry name" value="HEXOSYLTRANSFERASE"/>
    <property type="match status" value="1"/>
</dbReference>
<keyword evidence="11" id="KW-0472">Membrane</keyword>
<dbReference type="FunFam" id="3.90.550.50:FF:000010">
    <property type="entry name" value="Hexosyltransferase"/>
    <property type="match status" value="1"/>
</dbReference>
<dbReference type="Gene3D" id="3.90.550.50">
    <property type="match status" value="1"/>
</dbReference>
<dbReference type="GO" id="GO:0008532">
    <property type="term" value="F:N-acetyllactosaminide beta-1,3-N-acetylglucosaminyltransferase activity"/>
    <property type="evidence" value="ECO:0007669"/>
    <property type="project" value="UniProtKB-EC"/>
</dbReference>
<evidence type="ECO:0000256" key="13">
    <source>
        <dbReference type="ARBA" id="ARBA00023211"/>
    </source>
</evidence>
<evidence type="ECO:0000256" key="12">
    <source>
        <dbReference type="ARBA" id="ARBA00023180"/>
    </source>
</evidence>
<proteinExistence type="inferred from homology"/>
<dbReference type="GO" id="GO:0030311">
    <property type="term" value="P:poly-N-acetyllactosamine biosynthetic process"/>
    <property type="evidence" value="ECO:0007669"/>
    <property type="project" value="TreeGrafter"/>
</dbReference>
<reference evidence="18" key="2">
    <citation type="journal article" date="2007" name="PLoS Biol.">
        <title>Survey sequencing and comparative analysis of the elephant shark (Callorhinchus milii) genome.</title>
        <authorList>
            <person name="Venkatesh B."/>
            <person name="Kirkness E.F."/>
            <person name="Loh Y.H."/>
            <person name="Halpern A.L."/>
            <person name="Lee A.P."/>
            <person name="Johnson J."/>
            <person name="Dandona N."/>
            <person name="Viswanathan L.D."/>
            <person name="Tay A."/>
            <person name="Venter J.C."/>
            <person name="Strausberg R.L."/>
            <person name="Brenner S."/>
        </authorList>
    </citation>
    <scope>NUCLEOTIDE SEQUENCE [LARGE SCALE GENOMIC DNA]</scope>
</reference>
<keyword evidence="12" id="KW-0325">Glycoprotein</keyword>
<comment type="cofactor">
    <cofactor evidence="1">
        <name>Mn(2+)</name>
        <dbReference type="ChEBI" id="CHEBI:29035"/>
    </cofactor>
</comment>
<sequence length="418" mass="47617">ETNARVIISLVPLSFSPPSSPPLGDRHEAVMWIAKDLCALRGHLVAVGDPLGLAPDRVRASSCRGDPSVAQNVVGFCSFPQQMRDFLLYRRCRAFPVLMEPSESCRHRPSLLLVIKSRPPHFENRQAIRQSWGGLRKTGDVTLGRVFLLGEQGKADHYPDLSRLLAVEQREFGDLLQWGFRDTFFNLTLKEILFQRWLAERCPGPRYIFKGDDDVFVNTDRMLDYVLGLGRRQRRNLFVGDTILDALPSRDLRQKYYIPRAFYAGSYPPYAGGAGVLFSADLARRLLWVSAQVPLFPIDDVYVGMCLSRLGVAPQRHEGFRSFGIAERNKWDVCTYRQLLVVHRRTPHEMIRLWISIPEGTVEERIIPSKNNNVVTQPTAVFGWSLCAIGCRVSPTKYTVTTLPVKRFEMSRRRDKAL</sequence>
<dbReference type="InParanoid" id="A0A4W3GKY5"/>
<dbReference type="STRING" id="7868.ENSCMIP00000004433"/>
<evidence type="ECO:0000313" key="17">
    <source>
        <dbReference type="Ensembl" id="ENSCMIP00000004433.1"/>
    </source>
</evidence>
<organism evidence="17 18">
    <name type="scientific">Callorhinchus milii</name>
    <name type="common">Ghost shark</name>
    <dbReference type="NCBI Taxonomy" id="7868"/>
    <lineage>
        <taxon>Eukaryota</taxon>
        <taxon>Metazoa</taxon>
        <taxon>Chordata</taxon>
        <taxon>Craniata</taxon>
        <taxon>Vertebrata</taxon>
        <taxon>Chondrichthyes</taxon>
        <taxon>Holocephali</taxon>
        <taxon>Chimaeriformes</taxon>
        <taxon>Callorhinchidae</taxon>
        <taxon>Callorhinchus</taxon>
    </lineage>
</organism>
<protein>
    <recommendedName>
        <fullName evidence="16">Hexosyltransferase</fullName>
        <ecNumber evidence="16">2.4.1.-</ecNumber>
    </recommendedName>
</protein>
<keyword evidence="5 16" id="KW-0328">Glycosyltransferase</keyword>
<evidence type="ECO:0000256" key="4">
    <source>
        <dbReference type="ARBA" id="ARBA00008661"/>
    </source>
</evidence>
<keyword evidence="18" id="KW-1185">Reference proteome</keyword>
<evidence type="ECO:0000256" key="14">
    <source>
        <dbReference type="ARBA" id="ARBA00050470"/>
    </source>
</evidence>
<evidence type="ECO:0000256" key="7">
    <source>
        <dbReference type="ARBA" id="ARBA00022692"/>
    </source>
</evidence>
<evidence type="ECO:0000313" key="18">
    <source>
        <dbReference type="Proteomes" id="UP000314986"/>
    </source>
</evidence>
<evidence type="ECO:0000256" key="8">
    <source>
        <dbReference type="ARBA" id="ARBA00022968"/>
    </source>
</evidence>
<reference evidence="18" key="3">
    <citation type="journal article" date="2014" name="Nature">
        <title>Elephant shark genome provides unique insights into gnathostome evolution.</title>
        <authorList>
            <consortium name="International Elephant Shark Genome Sequencing Consortium"/>
            <person name="Venkatesh B."/>
            <person name="Lee A.P."/>
            <person name="Ravi V."/>
            <person name="Maurya A.K."/>
            <person name="Lian M.M."/>
            <person name="Swann J.B."/>
            <person name="Ohta Y."/>
            <person name="Flajnik M.F."/>
            <person name="Sutoh Y."/>
            <person name="Kasahara M."/>
            <person name="Hoon S."/>
            <person name="Gangu V."/>
            <person name="Roy S.W."/>
            <person name="Irimia M."/>
            <person name="Korzh V."/>
            <person name="Kondrychyn I."/>
            <person name="Lim Z.W."/>
            <person name="Tay B.H."/>
            <person name="Tohari S."/>
            <person name="Kong K.W."/>
            <person name="Ho S."/>
            <person name="Lorente-Galdos B."/>
            <person name="Quilez J."/>
            <person name="Marques-Bonet T."/>
            <person name="Raney B.J."/>
            <person name="Ingham P.W."/>
            <person name="Tay A."/>
            <person name="Hillier L.W."/>
            <person name="Minx P."/>
            <person name="Boehm T."/>
            <person name="Wilson R.K."/>
            <person name="Brenner S."/>
            <person name="Warren W.C."/>
        </authorList>
    </citation>
    <scope>NUCLEOTIDE SEQUENCE [LARGE SCALE GENOMIC DNA]</scope>
</reference>
<comment type="pathway">
    <text evidence="3">Protein modification; protein glycosylation.</text>
</comment>
<dbReference type="GO" id="GO:0000139">
    <property type="term" value="C:Golgi membrane"/>
    <property type="evidence" value="ECO:0007669"/>
    <property type="project" value="UniProtKB-SubCell"/>
</dbReference>
<dbReference type="Ensembl" id="ENSCMIT00000004599.1">
    <property type="protein sequence ID" value="ENSCMIP00000004433.1"/>
    <property type="gene ID" value="ENSCMIG00000002641.1"/>
</dbReference>
<dbReference type="OMA" id="PCAYRSV"/>
<evidence type="ECO:0000256" key="6">
    <source>
        <dbReference type="ARBA" id="ARBA00022679"/>
    </source>
</evidence>
<comment type="similarity">
    <text evidence="4 16">Belongs to the glycosyltransferase 31 family.</text>
</comment>